<keyword evidence="10" id="KW-1185">Reference proteome</keyword>
<dbReference type="PRINTS" id="PR00313">
    <property type="entry name" value="CABNDNGRPT"/>
</dbReference>
<dbReference type="Gene3D" id="2.150.10.10">
    <property type="entry name" value="Serralysin-like metalloprotease, C-terminal"/>
    <property type="match status" value="6"/>
</dbReference>
<dbReference type="PROSITE" id="PS00330">
    <property type="entry name" value="HEMOLYSIN_CALCIUM"/>
    <property type="match status" value="5"/>
</dbReference>
<evidence type="ECO:0000313" key="10">
    <source>
        <dbReference type="Proteomes" id="UP000058012"/>
    </source>
</evidence>
<accession>A0A117UWJ6</accession>
<keyword evidence="3" id="KW-0964">Secreted</keyword>
<protein>
    <recommendedName>
        <fullName evidence="8">DUF4347 domain-containing protein</fullName>
    </recommendedName>
</protein>
<gene>
    <name evidence="9" type="ORF">AQZ52_02245</name>
</gene>
<evidence type="ECO:0000256" key="5">
    <source>
        <dbReference type="ARBA" id="ARBA00022737"/>
    </source>
</evidence>
<evidence type="ECO:0000256" key="6">
    <source>
        <dbReference type="ARBA" id="ARBA00023026"/>
    </source>
</evidence>
<dbReference type="GO" id="GO:0016020">
    <property type="term" value="C:membrane"/>
    <property type="evidence" value="ECO:0007669"/>
    <property type="project" value="UniProtKB-SubCell"/>
</dbReference>
<dbReference type="AlphaFoldDB" id="A0A117UWJ6"/>
<evidence type="ECO:0000313" key="9">
    <source>
        <dbReference type="EMBL" id="KUR72145.1"/>
    </source>
</evidence>
<sequence length="1082" mass="107096">MSAARSITIIDPRVGDIAAVVAGLPAGEAVFVLDDSQDGLGQIAALLAGTDGISALHIVGHGSAGALVLGNGLVDTAALAAHADDLATIGRHLAPGGDILLYGCNVAAGDAGQAFIDSFGALTHADIAASTDVTGAAALGGNWTLEAHSGAIEAHSLAFAAFHGTLDTINGDGAANVLTGTEGDDTISGFGGNDTISGLGGNDVIDGGTGADDMAGGLGDDIYYVDNAGDTITEAANAGTDLVYATASVVLSANVENATLLGSGAINLVGNALDNVLIGNSGGNLLNGGSGNDYLDGLAGADTLVGGKGDDTYVLSAVSDVVIESEFEGTDTIRAGFSYALGKNIENLVFTGTGDYAGVGNILGNVMTGNDGNNILSGEDGNDTLYGGNGTDTLIGGTSNDILDGGAGGDAMIGGTGNDTYYVDSVDDVIVEEANQGVDTVVTKFGWTLGDDFENLTLTGSDAVNGTGTAADNILIGNGADNTLLGNGGNDTLDGGAGVDTLIGGTGNDSYTVDSIGDLIVENADEGADSVTASVSYTLVDNVENLTLTGTADLSGTGNDANNVIVGNDGANTLSGLGGNDTIDGGKGADAMDGGAGNDTYIVDDAGDTVTDSAGTDTVQSSITWVLAASLENVTLTGKAAINATGNAQANVITGNDGDNVIDGGAGADTMIGGAGADTYYVDNSADKAIETAQGGGTDLVIASASFKLTDYADNLTLTGTADLSAGGNVIGNVITGNSGNNVIEGGGGKDTLDGRDGSDLYVVSNTRDGFQGEIQDTGTTGTDEVRLSYTTSGYSVFSDKDTGIERIVIGTGTGAVADSTGTAAVAVSAAKLLNAVIILGNAGSNRITGTAFGDTIDGGLGADALTGGLGDDTYYVDDAKDRVIERALQGYDTVYATVSVKLAKSVEALVLTGSADLYGTGGADNNTITGNLGNNLLDGGKGDDVLIGGAGNDRLIGGQGADTLQGGSGTDVFVFADKPVTGGPVDVIVDFNQGESDRIELDKDAFRGLGRVLGTISADQFWSGTGVTQVHDSTDRLLYDTTTGNLWYDADGYGVAAPILIIQLGTSSHPVLAYTDIALIA</sequence>
<dbReference type="EMBL" id="LLZS01000003">
    <property type="protein sequence ID" value="KUR72145.1"/>
    <property type="molecule type" value="Genomic_DNA"/>
</dbReference>
<comment type="subcellular location">
    <subcellularLocation>
        <location evidence="1">Membrane</location>
    </subcellularLocation>
    <subcellularLocation>
        <location evidence="2">Secreted</location>
    </subcellularLocation>
</comment>
<dbReference type="Pfam" id="PF00353">
    <property type="entry name" value="HemolysinCabind"/>
    <property type="match status" value="10"/>
</dbReference>
<keyword evidence="7" id="KW-0472">Membrane</keyword>
<dbReference type="GO" id="GO:0005576">
    <property type="term" value="C:extracellular region"/>
    <property type="evidence" value="ECO:0007669"/>
    <property type="project" value="UniProtKB-SubCell"/>
</dbReference>
<dbReference type="STRING" id="1117702.AQZ52_02245"/>
<keyword evidence="4" id="KW-0800">Toxin</keyword>
<dbReference type="InterPro" id="IPR001343">
    <property type="entry name" value="Hemolysn_Ca-bd"/>
</dbReference>
<dbReference type="InterPro" id="IPR050557">
    <property type="entry name" value="RTX_toxin/Mannuronan_C5-epim"/>
</dbReference>
<dbReference type="Proteomes" id="UP000058012">
    <property type="component" value="Unassembled WGS sequence"/>
</dbReference>
<evidence type="ECO:0000256" key="2">
    <source>
        <dbReference type="ARBA" id="ARBA00004613"/>
    </source>
</evidence>
<evidence type="ECO:0000256" key="1">
    <source>
        <dbReference type="ARBA" id="ARBA00004370"/>
    </source>
</evidence>
<evidence type="ECO:0000256" key="4">
    <source>
        <dbReference type="ARBA" id="ARBA00022656"/>
    </source>
</evidence>
<organism evidence="9 10">
    <name type="scientific">Novosphingobium fuchskuhlense</name>
    <dbReference type="NCBI Taxonomy" id="1117702"/>
    <lineage>
        <taxon>Bacteria</taxon>
        <taxon>Pseudomonadati</taxon>
        <taxon>Pseudomonadota</taxon>
        <taxon>Alphaproteobacteria</taxon>
        <taxon>Sphingomonadales</taxon>
        <taxon>Sphingomonadaceae</taxon>
        <taxon>Novosphingobium</taxon>
    </lineage>
</organism>
<dbReference type="PANTHER" id="PTHR38340:SF1">
    <property type="entry name" value="S-LAYER PROTEIN"/>
    <property type="match status" value="1"/>
</dbReference>
<proteinExistence type="predicted"/>
<dbReference type="InterPro" id="IPR011049">
    <property type="entry name" value="Serralysin-like_metalloprot_C"/>
</dbReference>
<dbReference type="GO" id="GO:0005509">
    <property type="term" value="F:calcium ion binding"/>
    <property type="evidence" value="ECO:0007669"/>
    <property type="project" value="InterPro"/>
</dbReference>
<dbReference type="InterPro" id="IPR003995">
    <property type="entry name" value="RTX_toxin_determinant-A"/>
</dbReference>
<feature type="domain" description="DUF4347" evidence="8">
    <location>
        <begin position="7"/>
        <end position="160"/>
    </location>
</feature>
<dbReference type="InterPro" id="IPR025592">
    <property type="entry name" value="DUF4347"/>
</dbReference>
<evidence type="ECO:0000256" key="3">
    <source>
        <dbReference type="ARBA" id="ARBA00022525"/>
    </source>
</evidence>
<dbReference type="OrthoDB" id="7482882at2"/>
<reference evidence="9 10" key="1">
    <citation type="submission" date="2015-10" db="EMBL/GenBank/DDBJ databases">
        <title>Draft genome sequence of Novosphingobium fuchskuhlense DSM 25065 isolated from a surface water sample of the southwest basin of Lake Grosse Fuchskuhle.</title>
        <authorList>
            <person name="Ruckert C."/>
            <person name="Winkler A."/>
            <person name="Glaeser J."/>
            <person name="Grossart H.-P."/>
            <person name="Kalinowski J."/>
            <person name="Glaeser S."/>
        </authorList>
    </citation>
    <scope>NUCLEOTIDE SEQUENCE [LARGE SCALE GENOMIC DNA]</scope>
    <source>
        <strain evidence="9 10">FNE08-7</strain>
    </source>
</reference>
<evidence type="ECO:0000256" key="7">
    <source>
        <dbReference type="ARBA" id="ARBA00023136"/>
    </source>
</evidence>
<comment type="caution">
    <text evidence="9">The sequence shown here is derived from an EMBL/GenBank/DDBJ whole genome shotgun (WGS) entry which is preliminary data.</text>
</comment>
<evidence type="ECO:0000259" key="8">
    <source>
        <dbReference type="Pfam" id="PF14252"/>
    </source>
</evidence>
<dbReference type="PRINTS" id="PR01488">
    <property type="entry name" value="RTXTOXINA"/>
</dbReference>
<dbReference type="RefSeq" id="WP_067906316.1">
    <property type="nucleotide sequence ID" value="NZ_KQ954244.1"/>
</dbReference>
<keyword evidence="6" id="KW-0843">Virulence</keyword>
<name>A0A117UWJ6_9SPHN</name>
<dbReference type="GO" id="GO:0090729">
    <property type="term" value="F:toxin activity"/>
    <property type="evidence" value="ECO:0007669"/>
    <property type="project" value="UniProtKB-KW"/>
</dbReference>
<keyword evidence="5" id="KW-0677">Repeat</keyword>
<dbReference type="SUPFAM" id="SSF51120">
    <property type="entry name" value="beta-Roll"/>
    <property type="match status" value="7"/>
</dbReference>
<dbReference type="PANTHER" id="PTHR38340">
    <property type="entry name" value="S-LAYER PROTEIN"/>
    <property type="match status" value="1"/>
</dbReference>
<dbReference type="InterPro" id="IPR018511">
    <property type="entry name" value="Hemolysin-typ_Ca-bd_CS"/>
</dbReference>
<dbReference type="Pfam" id="PF14252">
    <property type="entry name" value="DUF4347"/>
    <property type="match status" value="1"/>
</dbReference>